<dbReference type="GO" id="GO:0051537">
    <property type="term" value="F:2 iron, 2 sulfur cluster binding"/>
    <property type="evidence" value="ECO:0007669"/>
    <property type="project" value="UniProtKB-KW"/>
</dbReference>
<dbReference type="EMBL" id="JXKQ01000002">
    <property type="protein sequence ID" value="OJG46462.1"/>
    <property type="molecule type" value="Genomic_DNA"/>
</dbReference>
<evidence type="ECO:0000256" key="6">
    <source>
        <dbReference type="ARBA" id="ARBA00022827"/>
    </source>
</evidence>
<dbReference type="NCBIfam" id="NF000797">
    <property type="entry name" value="PRK00054.1-2"/>
    <property type="match status" value="1"/>
</dbReference>
<dbReference type="InterPro" id="IPR050353">
    <property type="entry name" value="PyrK_electron_transfer"/>
</dbReference>
<evidence type="ECO:0000259" key="14">
    <source>
        <dbReference type="PROSITE" id="PS51384"/>
    </source>
</evidence>
<evidence type="ECO:0000256" key="5">
    <source>
        <dbReference type="ARBA" id="ARBA00022723"/>
    </source>
</evidence>
<keyword evidence="2 11" id="KW-0813">Transport</keyword>
<keyword evidence="10 11" id="KW-0411">Iron-sulfur</keyword>
<protein>
    <recommendedName>
        <fullName evidence="11">Dihydroorotate dehydrogenase B (NAD(+)), electron transfer subunit</fullName>
    </recommendedName>
    <alternativeName>
        <fullName evidence="11">Dihydroorotate oxidase B, electron transfer subunit</fullName>
    </alternativeName>
</protein>
<accession>A0A1L8TQP8</accession>
<dbReference type="InterPro" id="IPR039261">
    <property type="entry name" value="FNR_nucleotide-bd"/>
</dbReference>
<evidence type="ECO:0000256" key="10">
    <source>
        <dbReference type="ARBA" id="ARBA00023014"/>
    </source>
</evidence>
<dbReference type="GO" id="GO:0046872">
    <property type="term" value="F:metal ion binding"/>
    <property type="evidence" value="ECO:0007669"/>
    <property type="project" value="UniProtKB-KW"/>
</dbReference>
<keyword evidence="8 11" id="KW-0249">Electron transport</keyword>
<keyword evidence="3 11" id="KW-0285">Flavoprotein</keyword>
<dbReference type="RefSeq" id="WP_071856923.1">
    <property type="nucleotide sequence ID" value="NZ_JBHSHK010000005.1"/>
</dbReference>
<dbReference type="Pfam" id="PF00970">
    <property type="entry name" value="FAD_binding_6"/>
    <property type="match status" value="1"/>
</dbReference>
<comment type="pathway">
    <text evidence="11">Pyrimidine metabolism; UMP biosynthesis via de novo pathway; orotate from (S)-dihydroorotate (NAD(+) route): step 1/1.</text>
</comment>
<evidence type="ECO:0000256" key="4">
    <source>
        <dbReference type="ARBA" id="ARBA00022714"/>
    </source>
</evidence>
<keyword evidence="9 11" id="KW-0408">Iron</keyword>
<evidence type="ECO:0000256" key="2">
    <source>
        <dbReference type="ARBA" id="ARBA00022448"/>
    </source>
</evidence>
<proteinExistence type="inferred from homology"/>
<evidence type="ECO:0000256" key="13">
    <source>
        <dbReference type="PIRSR" id="PIRSR006816-2"/>
    </source>
</evidence>
<dbReference type="PANTHER" id="PTHR43513:SF3">
    <property type="entry name" value="DIHYDROOROTATE DEHYDROGENASE B (NAD(+)), ELECTRON TRANSFER SUBUNIT-RELATED"/>
    <property type="match status" value="1"/>
</dbReference>
<dbReference type="InterPro" id="IPR019480">
    <property type="entry name" value="Dihydroorotate_DH_Fe-S-bd"/>
</dbReference>
<feature type="binding site" evidence="11 13">
    <location>
        <position position="243"/>
    </location>
    <ligand>
        <name>[2Fe-2S] cluster</name>
        <dbReference type="ChEBI" id="CHEBI:190135"/>
    </ligand>
</feature>
<dbReference type="Pfam" id="PF10418">
    <property type="entry name" value="DHODB_Fe-S_bind"/>
    <property type="match status" value="1"/>
</dbReference>
<evidence type="ECO:0000256" key="12">
    <source>
        <dbReference type="PIRSR" id="PIRSR006816-1"/>
    </source>
</evidence>
<dbReference type="Proteomes" id="UP000182077">
    <property type="component" value="Unassembled WGS sequence"/>
</dbReference>
<keyword evidence="7 11" id="KW-0665">Pyrimidine biosynthesis</keyword>
<comment type="similarity">
    <text evidence="1 11">Belongs to the PyrK family.</text>
</comment>
<dbReference type="InterPro" id="IPR012165">
    <property type="entry name" value="Cyt_c3_hydrogenase_gsu"/>
</dbReference>
<dbReference type="PANTHER" id="PTHR43513">
    <property type="entry name" value="DIHYDROOROTATE DEHYDROGENASE B (NAD(+)), ELECTRON TRANSFER SUBUNIT"/>
    <property type="match status" value="1"/>
</dbReference>
<organism evidence="15 16">
    <name type="scientific">Enterococcus hermanniensis</name>
    <dbReference type="NCBI Taxonomy" id="249189"/>
    <lineage>
        <taxon>Bacteria</taxon>
        <taxon>Bacillati</taxon>
        <taxon>Bacillota</taxon>
        <taxon>Bacilli</taxon>
        <taxon>Lactobacillales</taxon>
        <taxon>Enterococcaceae</taxon>
        <taxon>Enterococcus</taxon>
    </lineage>
</organism>
<feature type="binding site" evidence="11 12">
    <location>
        <begin position="75"/>
        <end position="76"/>
    </location>
    <ligand>
        <name>FAD</name>
        <dbReference type="ChEBI" id="CHEBI:57692"/>
    </ligand>
</feature>
<dbReference type="InterPro" id="IPR008333">
    <property type="entry name" value="Cbr1-like_FAD-bd_dom"/>
</dbReference>
<name>A0A1L8TQP8_9ENTE</name>
<comment type="cofactor">
    <cofactor evidence="13">
        <name>[2Fe-2S] cluster</name>
        <dbReference type="ChEBI" id="CHEBI:190135"/>
    </cofactor>
    <text evidence="13">Binds 1 [2Fe-2S] cluster per subunit.</text>
</comment>
<evidence type="ECO:0000256" key="8">
    <source>
        <dbReference type="ARBA" id="ARBA00022982"/>
    </source>
</evidence>
<comment type="subunit">
    <text evidence="11">Heterotetramer of 2 PyrK and 2 PyrD type B subunits.</text>
</comment>
<dbReference type="InterPro" id="IPR037117">
    <property type="entry name" value="Dihydroorotate_DH_ele_sf"/>
</dbReference>
<comment type="cofactor">
    <cofactor evidence="11 12">
        <name>FAD</name>
        <dbReference type="ChEBI" id="CHEBI:57692"/>
    </cofactor>
    <text evidence="11 12">Binds 1 FAD per subunit.</text>
</comment>
<evidence type="ECO:0000256" key="3">
    <source>
        <dbReference type="ARBA" id="ARBA00022630"/>
    </source>
</evidence>
<feature type="binding site" evidence="11 13">
    <location>
        <position position="225"/>
    </location>
    <ligand>
        <name>[2Fe-2S] cluster</name>
        <dbReference type="ChEBI" id="CHEBI:190135"/>
    </ligand>
</feature>
<dbReference type="OrthoDB" id="9778346at2"/>
<keyword evidence="6 11" id="KW-0274">FAD</keyword>
<feature type="binding site" evidence="11 12">
    <location>
        <begin position="68"/>
        <end position="70"/>
    </location>
    <ligand>
        <name>FAD</name>
        <dbReference type="ChEBI" id="CHEBI:57692"/>
    </ligand>
</feature>
<dbReference type="NCBIfam" id="NF000799">
    <property type="entry name" value="PRK00054.1-4"/>
    <property type="match status" value="1"/>
</dbReference>
<evidence type="ECO:0000256" key="11">
    <source>
        <dbReference type="HAMAP-Rule" id="MF_01211"/>
    </source>
</evidence>
<comment type="cofactor">
    <cofactor evidence="11">
        <name>[2Fe-2S] cluster</name>
        <dbReference type="ChEBI" id="CHEBI:190135"/>
    </cofactor>
    <text evidence="11">Binds 1 [2Fe-2S] cluster per subunit.</text>
</comment>
<gene>
    <name evidence="11" type="primary">pyrK</name>
    <name evidence="15" type="ORF">RV04_GL000890</name>
</gene>
<dbReference type="InterPro" id="IPR017938">
    <property type="entry name" value="Riboflavin_synthase-like_b-brl"/>
</dbReference>
<feature type="binding site" evidence="11 13">
    <location>
        <position position="220"/>
    </location>
    <ligand>
        <name>[2Fe-2S] cluster</name>
        <dbReference type="ChEBI" id="CHEBI:190135"/>
    </ligand>
</feature>
<evidence type="ECO:0000313" key="16">
    <source>
        <dbReference type="Proteomes" id="UP000182077"/>
    </source>
</evidence>
<dbReference type="PIRSF" id="PIRSF006816">
    <property type="entry name" value="Cyc3_hyd_g"/>
    <property type="match status" value="1"/>
</dbReference>
<dbReference type="GO" id="GO:0050660">
    <property type="term" value="F:flavin adenine dinucleotide binding"/>
    <property type="evidence" value="ECO:0007669"/>
    <property type="project" value="InterPro"/>
</dbReference>
<dbReference type="Gene3D" id="2.10.240.10">
    <property type="entry name" value="Dihydroorotate dehydrogenase, electron transfer subunit"/>
    <property type="match status" value="1"/>
</dbReference>
<dbReference type="UniPathway" id="UPA00070">
    <property type="reaction ID" value="UER00945"/>
</dbReference>
<evidence type="ECO:0000256" key="7">
    <source>
        <dbReference type="ARBA" id="ARBA00022975"/>
    </source>
</evidence>
<dbReference type="CDD" id="cd06218">
    <property type="entry name" value="DHOD_e_trans"/>
    <property type="match status" value="1"/>
</dbReference>
<keyword evidence="4 11" id="KW-0001">2Fe-2S</keyword>
<dbReference type="GO" id="GO:0016491">
    <property type="term" value="F:oxidoreductase activity"/>
    <property type="evidence" value="ECO:0007669"/>
    <property type="project" value="InterPro"/>
</dbReference>
<feature type="binding site" evidence="11 13">
    <location>
        <position position="228"/>
    </location>
    <ligand>
        <name>[2Fe-2S] cluster</name>
        <dbReference type="ChEBI" id="CHEBI:190135"/>
    </ligand>
</feature>
<dbReference type="AlphaFoldDB" id="A0A1L8TQP8"/>
<feature type="binding site" evidence="11 12">
    <location>
        <begin position="51"/>
        <end position="54"/>
    </location>
    <ligand>
        <name>FAD</name>
        <dbReference type="ChEBI" id="CHEBI:57692"/>
    </ligand>
</feature>
<comment type="caution">
    <text evidence="15">The sequence shown here is derived from an EMBL/GenBank/DDBJ whole genome shotgun (WGS) entry which is preliminary data.</text>
</comment>
<dbReference type="STRING" id="249189.RV04_GL000890"/>
<evidence type="ECO:0000256" key="9">
    <source>
        <dbReference type="ARBA" id="ARBA00023004"/>
    </source>
</evidence>
<dbReference type="GO" id="GO:0009055">
    <property type="term" value="F:electron transfer activity"/>
    <property type="evidence" value="ECO:0007669"/>
    <property type="project" value="UniProtKB-UniRule"/>
</dbReference>
<dbReference type="SUPFAM" id="SSF63380">
    <property type="entry name" value="Riboflavin synthase domain-like"/>
    <property type="match status" value="1"/>
</dbReference>
<dbReference type="Gene3D" id="3.40.50.80">
    <property type="entry name" value="Nucleotide-binding domain of ferredoxin-NADP reductase (FNR) module"/>
    <property type="match status" value="1"/>
</dbReference>
<keyword evidence="5 11" id="KW-0479">Metal-binding</keyword>
<dbReference type="Gene3D" id="2.40.30.10">
    <property type="entry name" value="Translation factors"/>
    <property type="match status" value="1"/>
</dbReference>
<sequence length="256" mass="28103">MKQEMMTIVRQKELAPRIYELVLAGELVKEMKMPGQFLHIRVPRNDLLLRRPISINQYDRETGTCTIIYRVEGEGTKVFSELSAGDLLDVMGPLGHGFEINELKSGDTAFIVGGGIGVPPLYQLSKELKKKGVNVIHFLGFGTSEVVYYAEEFEALAETRFSTDDGTFGLQGNVGNLLLAEKKQPTAVFACGNNGLLKTVEQLYAEIDNVQLSLEARMACGMGACYACVCHVPEAENQSVKVCEDGPVFQAGEVIF</sequence>
<dbReference type="SUPFAM" id="SSF52343">
    <property type="entry name" value="Ferredoxin reductase-like, C-terminal NADP-linked domain"/>
    <property type="match status" value="1"/>
</dbReference>
<dbReference type="GO" id="GO:0044205">
    <property type="term" value="P:'de novo' UMP biosynthetic process"/>
    <property type="evidence" value="ECO:0007669"/>
    <property type="project" value="UniProtKB-UniRule"/>
</dbReference>
<keyword evidence="16" id="KW-1185">Reference proteome</keyword>
<dbReference type="InterPro" id="IPR017927">
    <property type="entry name" value="FAD-bd_FR_type"/>
</dbReference>
<comment type="function">
    <text evidence="11">Responsible for channeling the electrons from the oxidation of dihydroorotate from the FMN redox center in the PyrD type B subunit to the ultimate electron acceptor NAD(+).</text>
</comment>
<dbReference type="PROSITE" id="PS51384">
    <property type="entry name" value="FAD_FR"/>
    <property type="match status" value="1"/>
</dbReference>
<evidence type="ECO:0000256" key="1">
    <source>
        <dbReference type="ARBA" id="ARBA00006422"/>
    </source>
</evidence>
<reference evidence="15 16" key="1">
    <citation type="submission" date="2014-12" db="EMBL/GenBank/DDBJ databases">
        <title>Draft genome sequences of 29 type strains of Enterococci.</title>
        <authorList>
            <person name="Zhong Z."/>
            <person name="Sun Z."/>
            <person name="Liu W."/>
            <person name="Zhang W."/>
            <person name="Zhang H."/>
        </authorList>
    </citation>
    <scope>NUCLEOTIDE SEQUENCE [LARGE SCALE GENOMIC DNA]</scope>
    <source>
        <strain evidence="15 16">DSM 17122</strain>
    </source>
</reference>
<dbReference type="HAMAP" id="MF_01211">
    <property type="entry name" value="DHODB_Fe_S_bind"/>
    <property type="match status" value="1"/>
</dbReference>
<dbReference type="InterPro" id="IPR023455">
    <property type="entry name" value="Dihydroorotate_DHASE_ETsu"/>
</dbReference>
<feature type="domain" description="FAD-binding FR-type" evidence="14">
    <location>
        <begin position="1"/>
        <end position="100"/>
    </location>
</feature>
<evidence type="ECO:0000313" key="15">
    <source>
        <dbReference type="EMBL" id="OJG46462.1"/>
    </source>
</evidence>